<evidence type="ECO:0008006" key="9">
    <source>
        <dbReference type="Google" id="ProtNLM"/>
    </source>
</evidence>
<proteinExistence type="predicted"/>
<comment type="subcellular location">
    <subcellularLocation>
        <location evidence="1">Cell membrane</location>
        <topology evidence="1">Multi-pass membrane protein</topology>
    </subcellularLocation>
</comment>
<comment type="caution">
    <text evidence="7">The sequence shown here is derived from an EMBL/GenBank/DDBJ whole genome shotgun (WGS) entry which is preliminary data.</text>
</comment>
<sequence>MIQIKLWNTLGIALCLLFHYVGLFLLVYRCEKCYQQRWNIIKIVDHLLVDKDINESMRSTLDDFRSVVYSRPVQFTAMKFYRLDYGQMLAFCSFVLTYSLIIIQNM</sequence>
<keyword evidence="3 6" id="KW-0812">Transmembrane</keyword>
<dbReference type="AlphaFoldDB" id="A0ABD0SLJ7"/>
<dbReference type="GO" id="GO:0005886">
    <property type="term" value="C:plasma membrane"/>
    <property type="evidence" value="ECO:0007669"/>
    <property type="project" value="UniProtKB-SubCell"/>
</dbReference>
<dbReference type="Pfam" id="PF08395">
    <property type="entry name" value="7tm_7"/>
    <property type="match status" value="1"/>
</dbReference>
<evidence type="ECO:0000313" key="7">
    <source>
        <dbReference type="EMBL" id="KAL0820719.1"/>
    </source>
</evidence>
<feature type="transmembrane region" description="Helical" evidence="6">
    <location>
        <begin position="6"/>
        <end position="28"/>
    </location>
</feature>
<evidence type="ECO:0000256" key="6">
    <source>
        <dbReference type="SAM" id="Phobius"/>
    </source>
</evidence>
<dbReference type="EMBL" id="JBEDNZ010000019">
    <property type="protein sequence ID" value="KAL0820719.1"/>
    <property type="molecule type" value="Genomic_DNA"/>
</dbReference>
<evidence type="ECO:0000313" key="8">
    <source>
        <dbReference type="Proteomes" id="UP001549921"/>
    </source>
</evidence>
<reference evidence="7 8" key="1">
    <citation type="submission" date="2024-06" db="EMBL/GenBank/DDBJ databases">
        <title>A chromosome-level genome assembly of beet webworm, Loxostege sticticalis.</title>
        <authorList>
            <person name="Zhang Y."/>
        </authorList>
    </citation>
    <scope>NUCLEOTIDE SEQUENCE [LARGE SCALE GENOMIC DNA]</scope>
    <source>
        <strain evidence="7">AQ028</strain>
        <tissue evidence="7">Male pupae</tissue>
    </source>
</reference>
<evidence type="ECO:0000256" key="5">
    <source>
        <dbReference type="ARBA" id="ARBA00023136"/>
    </source>
</evidence>
<name>A0ABD0SLJ7_LOXSC</name>
<protein>
    <recommendedName>
        <fullName evidence="9">Gustatory receptor</fullName>
    </recommendedName>
</protein>
<evidence type="ECO:0000256" key="1">
    <source>
        <dbReference type="ARBA" id="ARBA00004651"/>
    </source>
</evidence>
<evidence type="ECO:0000256" key="4">
    <source>
        <dbReference type="ARBA" id="ARBA00022989"/>
    </source>
</evidence>
<gene>
    <name evidence="7" type="ORF">ABMA28_006548</name>
</gene>
<organism evidence="7 8">
    <name type="scientific">Loxostege sticticalis</name>
    <name type="common">Beet webworm moth</name>
    <dbReference type="NCBI Taxonomy" id="481309"/>
    <lineage>
        <taxon>Eukaryota</taxon>
        <taxon>Metazoa</taxon>
        <taxon>Ecdysozoa</taxon>
        <taxon>Arthropoda</taxon>
        <taxon>Hexapoda</taxon>
        <taxon>Insecta</taxon>
        <taxon>Pterygota</taxon>
        <taxon>Neoptera</taxon>
        <taxon>Endopterygota</taxon>
        <taxon>Lepidoptera</taxon>
        <taxon>Glossata</taxon>
        <taxon>Ditrysia</taxon>
        <taxon>Pyraloidea</taxon>
        <taxon>Crambidae</taxon>
        <taxon>Pyraustinae</taxon>
        <taxon>Loxostege</taxon>
    </lineage>
</organism>
<keyword evidence="2" id="KW-1003">Cell membrane</keyword>
<keyword evidence="5 6" id="KW-0472">Membrane</keyword>
<evidence type="ECO:0000256" key="2">
    <source>
        <dbReference type="ARBA" id="ARBA00022475"/>
    </source>
</evidence>
<keyword evidence="4 6" id="KW-1133">Transmembrane helix</keyword>
<accession>A0ABD0SLJ7</accession>
<evidence type="ECO:0000256" key="3">
    <source>
        <dbReference type="ARBA" id="ARBA00022692"/>
    </source>
</evidence>
<dbReference type="Proteomes" id="UP001549921">
    <property type="component" value="Unassembled WGS sequence"/>
</dbReference>
<feature type="transmembrane region" description="Helical" evidence="6">
    <location>
        <begin position="85"/>
        <end position="103"/>
    </location>
</feature>
<dbReference type="InterPro" id="IPR013604">
    <property type="entry name" value="7TM_chemorcpt"/>
</dbReference>